<evidence type="ECO:0000256" key="6">
    <source>
        <dbReference type="ARBA" id="ARBA00023136"/>
    </source>
</evidence>
<dbReference type="InterPro" id="IPR006153">
    <property type="entry name" value="Cation/H_exchanger_TM"/>
</dbReference>
<dbReference type="InterPro" id="IPR014710">
    <property type="entry name" value="RmlC-like_jellyroll"/>
</dbReference>
<dbReference type="SMART" id="SM00100">
    <property type="entry name" value="cNMP"/>
    <property type="match status" value="1"/>
</dbReference>
<dbReference type="PANTHER" id="PTHR42751">
    <property type="entry name" value="SODIUM/HYDROGEN EXCHANGER FAMILY/TRKA DOMAIN PROTEIN"/>
    <property type="match status" value="1"/>
</dbReference>
<keyword evidence="5 8" id="KW-1133">Transmembrane helix</keyword>
<feature type="transmembrane region" description="Helical" evidence="8">
    <location>
        <begin position="44"/>
        <end position="62"/>
    </location>
</feature>
<feature type="compositionally biased region" description="Basic and acidic residues" evidence="7">
    <location>
        <begin position="584"/>
        <end position="599"/>
    </location>
</feature>
<feature type="transmembrane region" description="Helical" evidence="8">
    <location>
        <begin position="385"/>
        <end position="407"/>
    </location>
</feature>
<dbReference type="SUPFAM" id="SSF51206">
    <property type="entry name" value="cAMP-binding domain-like"/>
    <property type="match status" value="1"/>
</dbReference>
<dbReference type="InterPro" id="IPR018490">
    <property type="entry name" value="cNMP-bd_dom_sf"/>
</dbReference>
<evidence type="ECO:0000256" key="7">
    <source>
        <dbReference type="SAM" id="MobiDB-lite"/>
    </source>
</evidence>
<feature type="transmembrane region" description="Helical" evidence="8">
    <location>
        <begin position="243"/>
        <end position="272"/>
    </location>
</feature>
<keyword evidence="3" id="KW-0813">Transport</keyword>
<evidence type="ECO:0000256" key="2">
    <source>
        <dbReference type="ARBA" id="ARBA00005551"/>
    </source>
</evidence>
<dbReference type="PROSITE" id="PS50042">
    <property type="entry name" value="CNMP_BINDING_3"/>
    <property type="match status" value="1"/>
</dbReference>
<dbReference type="GO" id="GO:0015297">
    <property type="term" value="F:antiporter activity"/>
    <property type="evidence" value="ECO:0007669"/>
    <property type="project" value="InterPro"/>
</dbReference>
<dbReference type="Pfam" id="PF00999">
    <property type="entry name" value="Na_H_Exchanger"/>
    <property type="match status" value="1"/>
</dbReference>
<dbReference type="GO" id="GO:1902600">
    <property type="term" value="P:proton transmembrane transport"/>
    <property type="evidence" value="ECO:0007669"/>
    <property type="project" value="InterPro"/>
</dbReference>
<dbReference type="Proteomes" id="UP000199542">
    <property type="component" value="Unassembled WGS sequence"/>
</dbReference>
<dbReference type="CDD" id="cd00038">
    <property type="entry name" value="CAP_ED"/>
    <property type="match status" value="1"/>
</dbReference>
<evidence type="ECO:0000256" key="1">
    <source>
        <dbReference type="ARBA" id="ARBA00004141"/>
    </source>
</evidence>
<evidence type="ECO:0000313" key="11">
    <source>
        <dbReference type="Proteomes" id="UP000199542"/>
    </source>
</evidence>
<evidence type="ECO:0000256" key="5">
    <source>
        <dbReference type="ARBA" id="ARBA00022989"/>
    </source>
</evidence>
<dbReference type="Gene3D" id="2.60.120.10">
    <property type="entry name" value="Jelly Rolls"/>
    <property type="match status" value="1"/>
</dbReference>
<evidence type="ECO:0000259" key="9">
    <source>
        <dbReference type="PROSITE" id="PS50042"/>
    </source>
</evidence>
<dbReference type="GO" id="GO:0016020">
    <property type="term" value="C:membrane"/>
    <property type="evidence" value="ECO:0007669"/>
    <property type="project" value="UniProtKB-SubCell"/>
</dbReference>
<dbReference type="Pfam" id="PF00027">
    <property type="entry name" value="cNMP_binding"/>
    <property type="match status" value="1"/>
</dbReference>
<sequence length="599" mass="63724">MAVANEYQGTDVHQEVTLIATVAVSFVFAAVLGYVADRLRLPPLVGYLVAGILMGPFTPGFVADTGLAGQLAEMGVILLMFGVGLHFSAADLLAVRGIAVPGAIIRIIIATLLGIGLAKWWGWGLGAGIVFGLSLSVASTVVLLKVLEERNLLNSASGRVAVGWLIVEDLAMVLALVLLPALAELLGGHAASDAAQGAGLPLSLAIALTLLKVGAFAVMAIFVGPKIVPWLLTLVARTGSRELFTLTVLAIALGIAFGSAEIFGVSFALGAFFAGVVMSESNLSHRAAADSLPLQNAFSVLFFVSVGMLFDPSILARQPMAVISALTLIIVGKAIISFLIVVLLRYPIGMALTVSGGLAQIGEFSFILAGLGVSLGLLPTDGQDVILASAIISITLNPLVCAGAEALHTYVHARWPVLSNHYGRRRHEALGRELEKIRALTEARERQHQLEMQQLIETFPLFAKVDEHSQEELLLLFRPKSALPGERVMRKGDRGDGMYFLSSGAVEVRLPGGAVRLEPGAFFGEMALLSGGRRTADVIAIDFCQFLVLERRDFNMFTARHPALRAAVSEMARERSQMNALNAKRQEQPDQREVSAEGQ</sequence>
<dbReference type="PROSITE" id="PS00889">
    <property type="entry name" value="CNMP_BINDING_2"/>
    <property type="match status" value="1"/>
</dbReference>
<dbReference type="EMBL" id="FMTM01000017">
    <property type="protein sequence ID" value="SCW88343.1"/>
    <property type="molecule type" value="Genomic_DNA"/>
</dbReference>
<evidence type="ECO:0000313" key="10">
    <source>
        <dbReference type="EMBL" id="SCW88343.1"/>
    </source>
</evidence>
<keyword evidence="4 8" id="KW-0812">Transmembrane</keyword>
<keyword evidence="6 8" id="KW-0472">Membrane</keyword>
<evidence type="ECO:0000256" key="8">
    <source>
        <dbReference type="SAM" id="Phobius"/>
    </source>
</evidence>
<evidence type="ECO:0000256" key="3">
    <source>
        <dbReference type="ARBA" id="ARBA00022448"/>
    </source>
</evidence>
<feature type="transmembrane region" description="Helical" evidence="8">
    <location>
        <begin position="322"/>
        <end position="346"/>
    </location>
</feature>
<feature type="region of interest" description="Disordered" evidence="7">
    <location>
        <begin position="579"/>
        <end position="599"/>
    </location>
</feature>
<organism evidence="10 11">
    <name type="scientific">Rhizobium mongolense subsp. loessense</name>
    <dbReference type="NCBI Taxonomy" id="158890"/>
    <lineage>
        <taxon>Bacteria</taxon>
        <taxon>Pseudomonadati</taxon>
        <taxon>Pseudomonadota</taxon>
        <taxon>Alphaproteobacteria</taxon>
        <taxon>Hyphomicrobiales</taxon>
        <taxon>Rhizobiaceae</taxon>
        <taxon>Rhizobium/Agrobacterium group</taxon>
        <taxon>Rhizobium</taxon>
    </lineage>
</organism>
<feature type="transmembrane region" description="Helical" evidence="8">
    <location>
        <begin position="202"/>
        <end position="223"/>
    </location>
</feature>
<feature type="transmembrane region" description="Helical" evidence="8">
    <location>
        <begin position="16"/>
        <end position="37"/>
    </location>
</feature>
<comment type="subcellular location">
    <subcellularLocation>
        <location evidence="1">Membrane</location>
        <topology evidence="1">Multi-pass membrane protein</topology>
    </subcellularLocation>
</comment>
<feature type="transmembrane region" description="Helical" evidence="8">
    <location>
        <begin position="358"/>
        <end position="378"/>
    </location>
</feature>
<feature type="transmembrane region" description="Helical" evidence="8">
    <location>
        <begin position="103"/>
        <end position="121"/>
    </location>
</feature>
<feature type="transmembrane region" description="Helical" evidence="8">
    <location>
        <begin position="292"/>
        <end position="310"/>
    </location>
</feature>
<feature type="domain" description="Cyclic nucleotide-binding" evidence="9">
    <location>
        <begin position="461"/>
        <end position="555"/>
    </location>
</feature>
<reference evidence="10 11" key="1">
    <citation type="submission" date="2016-10" db="EMBL/GenBank/DDBJ databases">
        <authorList>
            <person name="de Groot N.N."/>
        </authorList>
    </citation>
    <scope>NUCLEOTIDE SEQUENCE [LARGE SCALE GENOMIC DNA]</scope>
    <source>
        <strain evidence="10 11">CGMCC 1.3401</strain>
    </source>
</reference>
<dbReference type="PANTHER" id="PTHR42751:SF1">
    <property type="entry name" value="CATION_PROTON ANTIPORTER YBAL-RELATED"/>
    <property type="match status" value="1"/>
</dbReference>
<gene>
    <name evidence="10" type="ORF">SAMN02927900_06076</name>
</gene>
<dbReference type="AlphaFoldDB" id="A0A1G4U3T6"/>
<accession>A0A1G4U3T6</accession>
<dbReference type="InterPro" id="IPR018488">
    <property type="entry name" value="cNMP-bd_CS"/>
</dbReference>
<dbReference type="Gene3D" id="1.20.1530.20">
    <property type="match status" value="1"/>
</dbReference>
<protein>
    <submittedName>
        <fullName evidence="10">Monovalent cation:H+ antiporter-2, CPA2 family</fullName>
    </submittedName>
</protein>
<evidence type="ECO:0000256" key="4">
    <source>
        <dbReference type="ARBA" id="ARBA00022692"/>
    </source>
</evidence>
<proteinExistence type="inferred from homology"/>
<comment type="similarity">
    <text evidence="2">Belongs to the monovalent cation:proton antiporter 2 (CPA2) transporter (TC 2.A.37) family.</text>
</comment>
<dbReference type="InterPro" id="IPR000595">
    <property type="entry name" value="cNMP-bd_dom"/>
</dbReference>
<feature type="transmembrane region" description="Helical" evidence="8">
    <location>
        <begin position="159"/>
        <end position="182"/>
    </location>
</feature>
<name>A0A1G4U3T6_9HYPH</name>
<feature type="transmembrane region" description="Helical" evidence="8">
    <location>
        <begin position="74"/>
        <end position="94"/>
    </location>
</feature>
<feature type="transmembrane region" description="Helical" evidence="8">
    <location>
        <begin position="127"/>
        <end position="147"/>
    </location>
</feature>
<dbReference type="InterPro" id="IPR038770">
    <property type="entry name" value="Na+/solute_symporter_sf"/>
</dbReference>